<dbReference type="InterPro" id="IPR001499">
    <property type="entry name" value="GPCR_STE3"/>
</dbReference>
<evidence type="ECO:0000256" key="5">
    <source>
        <dbReference type="ARBA" id="ARBA00022989"/>
    </source>
</evidence>
<dbReference type="GO" id="GO:0005886">
    <property type="term" value="C:plasma membrane"/>
    <property type="evidence" value="ECO:0007669"/>
    <property type="project" value="TreeGrafter"/>
</dbReference>
<dbReference type="GO" id="GO:0004933">
    <property type="term" value="F:mating-type a-factor pheromone receptor activity"/>
    <property type="evidence" value="ECO:0007669"/>
    <property type="project" value="InterPro"/>
</dbReference>
<keyword evidence="8" id="KW-0675">Receptor</keyword>
<keyword evidence="7 11" id="KW-0472">Membrane</keyword>
<feature type="transmembrane region" description="Helical" evidence="11">
    <location>
        <begin position="67"/>
        <end position="90"/>
    </location>
</feature>
<comment type="similarity">
    <text evidence="2">Belongs to the G-protein coupled receptor 4 family.</text>
</comment>
<dbReference type="AlphaFoldDB" id="A0A2G8RX72"/>
<feature type="transmembrane region" description="Helical" evidence="11">
    <location>
        <begin position="264"/>
        <end position="285"/>
    </location>
</feature>
<feature type="compositionally biased region" description="Pro residues" evidence="10">
    <location>
        <begin position="400"/>
        <end position="410"/>
    </location>
</feature>
<keyword evidence="6" id="KW-0297">G-protein coupled receptor</keyword>
<dbReference type="CDD" id="cd14966">
    <property type="entry name" value="7tmD_STE3"/>
    <property type="match status" value="1"/>
</dbReference>
<evidence type="ECO:0000256" key="11">
    <source>
        <dbReference type="SAM" id="Phobius"/>
    </source>
</evidence>
<organism evidence="12 13">
    <name type="scientific">Ganoderma sinense ZZ0214-1</name>
    <dbReference type="NCBI Taxonomy" id="1077348"/>
    <lineage>
        <taxon>Eukaryota</taxon>
        <taxon>Fungi</taxon>
        <taxon>Dikarya</taxon>
        <taxon>Basidiomycota</taxon>
        <taxon>Agaricomycotina</taxon>
        <taxon>Agaricomycetes</taxon>
        <taxon>Polyporales</taxon>
        <taxon>Polyporaceae</taxon>
        <taxon>Ganoderma</taxon>
    </lineage>
</organism>
<evidence type="ECO:0000256" key="9">
    <source>
        <dbReference type="ARBA" id="ARBA00023224"/>
    </source>
</evidence>
<comment type="subcellular location">
    <subcellularLocation>
        <location evidence="1">Membrane</location>
        <topology evidence="1">Multi-pass membrane protein</topology>
    </subcellularLocation>
</comment>
<reference evidence="12 13" key="1">
    <citation type="journal article" date="2015" name="Sci. Rep.">
        <title>Chromosome-level genome map provides insights into diverse defense mechanisms in the medicinal fungus Ganoderma sinense.</title>
        <authorList>
            <person name="Zhu Y."/>
            <person name="Xu J."/>
            <person name="Sun C."/>
            <person name="Zhou S."/>
            <person name="Xu H."/>
            <person name="Nelson D.R."/>
            <person name="Qian J."/>
            <person name="Song J."/>
            <person name="Luo H."/>
            <person name="Xiang L."/>
            <person name="Li Y."/>
            <person name="Xu Z."/>
            <person name="Ji A."/>
            <person name="Wang L."/>
            <person name="Lu S."/>
            <person name="Hayward A."/>
            <person name="Sun W."/>
            <person name="Li X."/>
            <person name="Schwartz D.C."/>
            <person name="Wang Y."/>
            <person name="Chen S."/>
        </authorList>
    </citation>
    <scope>NUCLEOTIDE SEQUENCE [LARGE SCALE GENOMIC DNA]</scope>
    <source>
        <strain evidence="12 13">ZZ0214-1</strain>
    </source>
</reference>
<evidence type="ECO:0000256" key="2">
    <source>
        <dbReference type="ARBA" id="ARBA00011085"/>
    </source>
</evidence>
<accession>A0A2G8RX72</accession>
<keyword evidence="9" id="KW-0807">Transducer</keyword>
<keyword evidence="3" id="KW-0589">Pheromone response</keyword>
<dbReference type="Pfam" id="PF02076">
    <property type="entry name" value="STE3"/>
    <property type="match status" value="1"/>
</dbReference>
<gene>
    <name evidence="12" type="ORF">GSI_11865</name>
</gene>
<dbReference type="PANTHER" id="PTHR28097:SF1">
    <property type="entry name" value="PHEROMONE A FACTOR RECEPTOR"/>
    <property type="match status" value="1"/>
</dbReference>
<evidence type="ECO:0000256" key="6">
    <source>
        <dbReference type="ARBA" id="ARBA00023040"/>
    </source>
</evidence>
<evidence type="ECO:0000256" key="10">
    <source>
        <dbReference type="SAM" id="MobiDB-lite"/>
    </source>
</evidence>
<evidence type="ECO:0000313" key="13">
    <source>
        <dbReference type="Proteomes" id="UP000230002"/>
    </source>
</evidence>
<evidence type="ECO:0000256" key="8">
    <source>
        <dbReference type="ARBA" id="ARBA00023170"/>
    </source>
</evidence>
<keyword evidence="5 11" id="KW-1133">Transmembrane helix</keyword>
<dbReference type="InterPro" id="IPR001546">
    <property type="entry name" value="GPCR_Pheromne_A_rcpt"/>
</dbReference>
<sequence>MSPVPQAVASFLAAALVLIPLPSHWRARNVPTISLAIWLFVLNVAHGVNVIVWWDNLQLKLLIWCDIVSKLVIGANMALPAACFCLAMRLEGVAAVRHAKTTYPDKRRRMVVDVAICVGTPCIYMALHYVVQGHRFDIIEDFGCQPESYVSLPEFFLVWFVPILSCLGTFAFGGMAFMHFFRRRATFARHLAASNSGLTPSRYFRLMTMSLALIIWDLVVFALTLCFNYRNGLRPWTSWADVHSNWLRVNRFPIVAIPSSDKNWLYFIWWTIPATAYMFFAFFAFGHDTVVQMVACIQWTRRRVLRQNFNRKTVTPLSSLDKPSLSSPHPHGFALMDSKDDMLASPLSGPLSPSSVDYSRFSWPDTPSTTVSIPTCPSTHALDGKAADAQSMTTSMSNDPSPPYMPPSPSTSPVLIAPPQATLRHGERDMEVIIHAYTAQVV</sequence>
<evidence type="ECO:0000256" key="1">
    <source>
        <dbReference type="ARBA" id="ARBA00004141"/>
    </source>
</evidence>
<dbReference type="PANTHER" id="PTHR28097">
    <property type="entry name" value="PHEROMONE A FACTOR RECEPTOR"/>
    <property type="match status" value="1"/>
</dbReference>
<dbReference type="Proteomes" id="UP000230002">
    <property type="component" value="Unassembled WGS sequence"/>
</dbReference>
<evidence type="ECO:0000256" key="7">
    <source>
        <dbReference type="ARBA" id="ARBA00023136"/>
    </source>
</evidence>
<evidence type="ECO:0000313" key="12">
    <source>
        <dbReference type="EMBL" id="PIL26111.1"/>
    </source>
</evidence>
<evidence type="ECO:0000256" key="4">
    <source>
        <dbReference type="ARBA" id="ARBA00022692"/>
    </source>
</evidence>
<keyword evidence="13" id="KW-1185">Reference proteome</keyword>
<feature type="transmembrane region" description="Helical" evidence="11">
    <location>
        <begin position="35"/>
        <end position="55"/>
    </location>
</feature>
<dbReference type="GO" id="GO:0000750">
    <property type="term" value="P:pheromone-dependent signal transduction involved in conjugation with cellular fusion"/>
    <property type="evidence" value="ECO:0007669"/>
    <property type="project" value="TreeGrafter"/>
</dbReference>
<name>A0A2G8RX72_9APHY</name>
<dbReference type="EMBL" id="AYKW01000045">
    <property type="protein sequence ID" value="PIL26111.1"/>
    <property type="molecule type" value="Genomic_DNA"/>
</dbReference>
<feature type="region of interest" description="Disordered" evidence="10">
    <location>
        <begin position="388"/>
        <end position="410"/>
    </location>
</feature>
<evidence type="ECO:0000256" key="3">
    <source>
        <dbReference type="ARBA" id="ARBA00022507"/>
    </source>
</evidence>
<feature type="transmembrane region" description="Helical" evidence="11">
    <location>
        <begin position="211"/>
        <end position="230"/>
    </location>
</feature>
<comment type="caution">
    <text evidence="12">The sequence shown here is derived from an EMBL/GenBank/DDBJ whole genome shotgun (WGS) entry which is preliminary data.</text>
</comment>
<dbReference type="STRING" id="1077348.A0A2G8RX72"/>
<keyword evidence="4 11" id="KW-0812">Transmembrane</keyword>
<feature type="transmembrane region" description="Helical" evidence="11">
    <location>
        <begin position="111"/>
        <end position="131"/>
    </location>
</feature>
<dbReference type="PRINTS" id="PR00899">
    <property type="entry name" value="GPCRSTE3"/>
</dbReference>
<dbReference type="OrthoDB" id="2874149at2759"/>
<proteinExistence type="inferred from homology"/>
<feature type="transmembrane region" description="Helical" evidence="11">
    <location>
        <begin position="6"/>
        <end position="23"/>
    </location>
</feature>
<feature type="transmembrane region" description="Helical" evidence="11">
    <location>
        <begin position="156"/>
        <end position="181"/>
    </location>
</feature>
<protein>
    <submittedName>
        <fullName evidence="12">Uncharacterized protein</fullName>
    </submittedName>
</protein>
<dbReference type="PRINTS" id="PR00900">
    <property type="entry name" value="PHEROMONEAR"/>
</dbReference>